<gene>
    <name evidence="2" type="ORF">BaRGS_00011477</name>
</gene>
<comment type="caution">
    <text evidence="2">The sequence shown here is derived from an EMBL/GenBank/DDBJ whole genome shotgun (WGS) entry which is preliminary data.</text>
</comment>
<protein>
    <recommendedName>
        <fullName evidence="4">Secreted protein</fullName>
    </recommendedName>
</protein>
<evidence type="ECO:0000313" key="3">
    <source>
        <dbReference type="Proteomes" id="UP001519460"/>
    </source>
</evidence>
<sequence>MSARLLSVLGAVSILRDVWGGQIDGSAAASIQYTTQVSSNHQHNAQYTTKHRVYVGDPWAVVMYYTIWAAVNCSFCEPPPALPRHAAAAASTSILALLPPSLSLRINSKSKSRNFRVLTNIPIWISQTSRLLQLDSNAGRPPTPAETNTTPSHTQKDAQVCVAVRIYDACCVLL</sequence>
<reference evidence="2 3" key="1">
    <citation type="journal article" date="2023" name="Sci. Data">
        <title>Genome assembly of the Korean intertidal mud-creeper Batillaria attramentaria.</title>
        <authorList>
            <person name="Patra A.K."/>
            <person name="Ho P.T."/>
            <person name="Jun S."/>
            <person name="Lee S.J."/>
            <person name="Kim Y."/>
            <person name="Won Y.J."/>
        </authorList>
    </citation>
    <scope>NUCLEOTIDE SEQUENCE [LARGE SCALE GENOMIC DNA]</scope>
    <source>
        <strain evidence="2">Wonlab-2016</strain>
    </source>
</reference>
<dbReference type="Proteomes" id="UP001519460">
    <property type="component" value="Unassembled WGS sequence"/>
</dbReference>
<feature type="signal peptide" evidence="1">
    <location>
        <begin position="1"/>
        <end position="20"/>
    </location>
</feature>
<keyword evidence="3" id="KW-1185">Reference proteome</keyword>
<dbReference type="AlphaFoldDB" id="A0ABD0LCM6"/>
<proteinExistence type="predicted"/>
<evidence type="ECO:0008006" key="4">
    <source>
        <dbReference type="Google" id="ProtNLM"/>
    </source>
</evidence>
<accession>A0ABD0LCM6</accession>
<name>A0ABD0LCM6_9CAEN</name>
<evidence type="ECO:0000313" key="2">
    <source>
        <dbReference type="EMBL" id="KAK7497183.1"/>
    </source>
</evidence>
<dbReference type="EMBL" id="JACVVK020000060">
    <property type="protein sequence ID" value="KAK7497183.1"/>
    <property type="molecule type" value="Genomic_DNA"/>
</dbReference>
<keyword evidence="1" id="KW-0732">Signal</keyword>
<feature type="chain" id="PRO_5044804393" description="Secreted protein" evidence="1">
    <location>
        <begin position="21"/>
        <end position="174"/>
    </location>
</feature>
<evidence type="ECO:0000256" key="1">
    <source>
        <dbReference type="SAM" id="SignalP"/>
    </source>
</evidence>
<organism evidence="2 3">
    <name type="scientific">Batillaria attramentaria</name>
    <dbReference type="NCBI Taxonomy" id="370345"/>
    <lineage>
        <taxon>Eukaryota</taxon>
        <taxon>Metazoa</taxon>
        <taxon>Spiralia</taxon>
        <taxon>Lophotrochozoa</taxon>
        <taxon>Mollusca</taxon>
        <taxon>Gastropoda</taxon>
        <taxon>Caenogastropoda</taxon>
        <taxon>Sorbeoconcha</taxon>
        <taxon>Cerithioidea</taxon>
        <taxon>Batillariidae</taxon>
        <taxon>Batillaria</taxon>
    </lineage>
</organism>